<sequence>ATGAAKVDIVGHSEGSLMPDYYAKFLGGAAKVSDYVGLTPLWGGSNVANLAEFYRLARMFGLGPVVDLIVDAAFPAARQFLTGSDFLARLGDPRVPGVRYTMVMTTHDEAVVPYTNGFMAGATNVVLQDLCPQDLAGHGMVGFDPNATQVVLNALDPAHAKTVQCHAVPASP</sequence>
<feature type="non-terminal residue" evidence="1">
    <location>
        <position position="1"/>
    </location>
</feature>
<dbReference type="InterPro" id="IPR029058">
    <property type="entry name" value="AB_hydrolase_fold"/>
</dbReference>
<name>A0ABW3MCG6_9PSEU</name>
<dbReference type="GO" id="GO:0016787">
    <property type="term" value="F:hydrolase activity"/>
    <property type="evidence" value="ECO:0007669"/>
    <property type="project" value="UniProtKB-KW"/>
</dbReference>
<keyword evidence="2" id="KW-1185">Reference proteome</keyword>
<organism evidence="1 2">
    <name type="scientific">Kibdelosporangium lantanae</name>
    <dbReference type="NCBI Taxonomy" id="1497396"/>
    <lineage>
        <taxon>Bacteria</taxon>
        <taxon>Bacillati</taxon>
        <taxon>Actinomycetota</taxon>
        <taxon>Actinomycetes</taxon>
        <taxon>Pseudonocardiales</taxon>
        <taxon>Pseudonocardiaceae</taxon>
        <taxon>Kibdelosporangium</taxon>
    </lineage>
</organism>
<evidence type="ECO:0000313" key="1">
    <source>
        <dbReference type="EMBL" id="MFD1047375.1"/>
    </source>
</evidence>
<dbReference type="Gene3D" id="3.40.50.1820">
    <property type="entry name" value="alpha/beta hydrolase"/>
    <property type="match status" value="1"/>
</dbReference>
<dbReference type="Proteomes" id="UP001597045">
    <property type="component" value="Unassembled WGS sequence"/>
</dbReference>
<evidence type="ECO:0000313" key="2">
    <source>
        <dbReference type="Proteomes" id="UP001597045"/>
    </source>
</evidence>
<reference evidence="2" key="1">
    <citation type="journal article" date="2019" name="Int. J. Syst. Evol. Microbiol.">
        <title>The Global Catalogue of Microorganisms (GCM) 10K type strain sequencing project: providing services to taxonomists for standard genome sequencing and annotation.</title>
        <authorList>
            <consortium name="The Broad Institute Genomics Platform"/>
            <consortium name="The Broad Institute Genome Sequencing Center for Infectious Disease"/>
            <person name="Wu L."/>
            <person name="Ma J."/>
        </authorList>
    </citation>
    <scope>NUCLEOTIDE SEQUENCE [LARGE SCALE GENOMIC DNA]</scope>
    <source>
        <strain evidence="2">JCM 31486</strain>
    </source>
</reference>
<keyword evidence="1" id="KW-0378">Hydrolase</keyword>
<gene>
    <name evidence="1" type="ORF">ACFQ1S_18415</name>
</gene>
<dbReference type="SUPFAM" id="SSF53474">
    <property type="entry name" value="alpha/beta-Hydrolases"/>
    <property type="match status" value="1"/>
</dbReference>
<dbReference type="EMBL" id="JBHTIS010001044">
    <property type="protein sequence ID" value="MFD1047375.1"/>
    <property type="molecule type" value="Genomic_DNA"/>
</dbReference>
<protein>
    <submittedName>
        <fullName evidence="1">Lipase family alpha/beta hydrolase</fullName>
    </submittedName>
</protein>
<accession>A0ABW3MCG6</accession>
<proteinExistence type="predicted"/>
<comment type="caution">
    <text evidence="1">The sequence shown here is derived from an EMBL/GenBank/DDBJ whole genome shotgun (WGS) entry which is preliminary data.</text>
</comment>